<organism evidence="7">
    <name type="scientific">Candidatus Kentrum sp. DK</name>
    <dbReference type="NCBI Taxonomy" id="2126562"/>
    <lineage>
        <taxon>Bacteria</taxon>
        <taxon>Pseudomonadati</taxon>
        <taxon>Pseudomonadota</taxon>
        <taxon>Gammaproteobacteria</taxon>
        <taxon>Candidatus Kentrum</taxon>
    </lineage>
</organism>
<dbReference type="PROSITE" id="PS00012">
    <property type="entry name" value="PHOSPHOPANTETHEINE"/>
    <property type="match status" value="1"/>
</dbReference>
<dbReference type="Pfam" id="PF00881">
    <property type="entry name" value="Nitroreductase"/>
    <property type="match status" value="1"/>
</dbReference>
<dbReference type="GO" id="GO:0016491">
    <property type="term" value="F:oxidoreductase activity"/>
    <property type="evidence" value="ECO:0007669"/>
    <property type="project" value="InterPro"/>
</dbReference>
<dbReference type="PRINTS" id="PR00154">
    <property type="entry name" value="AMPBINDING"/>
</dbReference>
<dbReference type="Pfam" id="PF00550">
    <property type="entry name" value="PP-binding"/>
    <property type="match status" value="1"/>
</dbReference>
<dbReference type="Gene3D" id="3.40.109.10">
    <property type="entry name" value="NADH Oxidase"/>
    <property type="match status" value="1"/>
</dbReference>
<dbReference type="SUPFAM" id="SSF55469">
    <property type="entry name" value="FMN-dependent nitroreductase-like"/>
    <property type="match status" value="1"/>
</dbReference>
<name>A0A450SY41_9GAMM</name>
<dbReference type="PROSITE" id="PS50075">
    <property type="entry name" value="CARRIER"/>
    <property type="match status" value="1"/>
</dbReference>
<evidence type="ECO:0000313" key="7">
    <source>
        <dbReference type="EMBL" id="VFJ59089.1"/>
    </source>
</evidence>
<evidence type="ECO:0000256" key="5">
    <source>
        <dbReference type="ARBA" id="ARBA00022598"/>
    </source>
</evidence>
<dbReference type="FunFam" id="1.10.1200.10:FF:000005">
    <property type="entry name" value="Nonribosomal peptide synthetase 1"/>
    <property type="match status" value="1"/>
</dbReference>
<dbReference type="PANTHER" id="PTHR45527:SF10">
    <property type="entry name" value="PYOCHELIN SYNTHASE PCHF"/>
    <property type="match status" value="1"/>
</dbReference>
<evidence type="ECO:0000256" key="4">
    <source>
        <dbReference type="ARBA" id="ARBA00022553"/>
    </source>
</evidence>
<keyword evidence="4" id="KW-0597">Phosphoprotein</keyword>
<dbReference type="Pfam" id="PF18563">
    <property type="entry name" value="TubC_N"/>
    <property type="match status" value="1"/>
</dbReference>
<dbReference type="SUPFAM" id="SSF52777">
    <property type="entry name" value="CoA-dependent acyltransferases"/>
    <property type="match status" value="2"/>
</dbReference>
<dbReference type="Gene3D" id="3.30.559.10">
    <property type="entry name" value="Chloramphenicol acetyltransferase-like domain"/>
    <property type="match status" value="1"/>
</dbReference>
<dbReference type="Gene3D" id="3.30.559.30">
    <property type="entry name" value="Nonribosomal peptide synthetase, condensation domain"/>
    <property type="match status" value="1"/>
</dbReference>
<sequence>MNTNDHVASLLASLKKIGCRIWAEDGKLKVRASKAGITAELKEQLAANKEAILAWLSAGGVSVDESGKALPQLVLDPEGRFLPFPLTDVQRAYLLGREGDFALGGVSCHGYFEVDCSCDEKRLSLFNRVCQKLIERHDMLRAVMMPDGQQRVLEEVPPYVIALTDLSDKSEEETQIALGEIRDEMSHQLMDAYRWPLFEIRATRIDEQRLRLHISLDLLLMDVLSLFLVYKEIHYLFHHPDAALPPLALTFRDCVLTGEKFQETVHYKQARDYWFARLDDLSPAPELPLAISPETLGRSRFNRHAATLSADAWSRLKDKGAKFGLTPSGLSLAVFAEILTLWSKTPRFTLNLTMLDRLPLHPQINDIIGDFTSLLLLEVDNTTKEPFEQRAKRIQQQLWEDLSHNAISAIQVLRELTRRQSGVQAAMPVVFTSSLGVGSFGEELPSPRSWIGEMVYGLTQTPQVWLDYQIFEKDGGLSFNWDCVEELFPPGLLDDMFAACCRLLDLLASEEAAWQRESFHELLLTDQLAQRTNVNDTAGPTSSKLLHEFFMENAGRQPDAPAVIANGRTLTYGELLDLARRVAHWLQRHDVAPNTLVGVVMENGWEQVVAVLGILMAGGAYLPIDAHLPAVRRNALLADGKVNLALTQPKFNDLEWPDHLHRFLIADEMLVLEDPVVAKSTTRPEDLAYVIYTSGSTGRPKGVMIDHTGAVNTILDINRRFAVTEKDRVLCLSALNFDLSVYDIFGVLAAGGALVMSGEEGLRDPARWRVLMAEHRVTLWDTVPALMQLLVNHLESRVEPAPESMRLVMMSGDWIPLELPERIRSLWPSVEIVGLGGATEASIWSNFYPIENIDPAWKSVPYGKPLTNQFFQVLDSNLEPQPVWVPGDLYIGGIGLAKGYWNDPVKTKERFITHPRTGERLYKTGDLGRYFPDGNLEFLGRTDFQVKIRGHRIELGEIEAVLAEHPSVREVVVTALGDERNLQSIAAYIVPAETEQPVNEAHNPGELEGVILDPMERLAFKLAQPGLRPPEEAVEVLMAAEESEANHLARRSYREFRRTPISNEAFGRLLSCLKPIQPEESPLPKYRYPSAGSLYPVQCYLYIKPDRIEGFDGGIYYHHPVRHSLILLARMDDMDDLVFAGNSTIYDQAAFAIFLIGNQGAIKPMYGGWAERFSLLEAGHMGQLLMEFSPQYEIGLCPIGALDFEPIKKFFQMKEHHLLLYAFLGGGINREETRRLAHQAAASSSLSEELKKHVAGRLPGYMVPATFTVLNALPLTSSGKIDRKALPKPHLALEHRSYEPPRTPLEQELADIWSEILEHPDTGVFDNFFELGGDSMLGIQIVSLAREAGLDLNPGDIFRYQTIAELAQAVQPINKVSIESDD</sequence>
<gene>
    <name evidence="7" type="ORF">BECKDK2373B_GA0170837_10807</name>
</gene>
<keyword evidence="5" id="KW-0436">Ligase</keyword>
<dbReference type="GO" id="GO:0031177">
    <property type="term" value="F:phosphopantetheine binding"/>
    <property type="evidence" value="ECO:0007669"/>
    <property type="project" value="InterPro"/>
</dbReference>
<comment type="pathway">
    <text evidence="2">Siderophore biosynthesis.</text>
</comment>
<dbReference type="InterPro" id="IPR020845">
    <property type="entry name" value="AMP-binding_CS"/>
</dbReference>
<reference evidence="7" key="1">
    <citation type="submission" date="2019-02" db="EMBL/GenBank/DDBJ databases">
        <authorList>
            <person name="Gruber-Vodicka R. H."/>
            <person name="Seah K. B. B."/>
        </authorList>
    </citation>
    <scope>NUCLEOTIDE SEQUENCE</scope>
    <source>
        <strain evidence="7">BECK_DK47</strain>
    </source>
</reference>
<dbReference type="InterPro" id="IPR020459">
    <property type="entry name" value="AMP-binding"/>
</dbReference>
<dbReference type="PANTHER" id="PTHR45527">
    <property type="entry name" value="NONRIBOSOMAL PEPTIDE SYNTHETASE"/>
    <property type="match status" value="1"/>
</dbReference>
<evidence type="ECO:0000256" key="2">
    <source>
        <dbReference type="ARBA" id="ARBA00004924"/>
    </source>
</evidence>
<dbReference type="Gene3D" id="1.10.10.1830">
    <property type="entry name" value="Non-ribosomal peptide synthase, adenylation domain"/>
    <property type="match status" value="1"/>
</dbReference>
<dbReference type="InterPro" id="IPR041464">
    <property type="entry name" value="TubC_N"/>
</dbReference>
<dbReference type="InterPro" id="IPR006162">
    <property type="entry name" value="Ppantetheine_attach_site"/>
</dbReference>
<dbReference type="InterPro" id="IPR023213">
    <property type="entry name" value="CAT-like_dom_sf"/>
</dbReference>
<evidence type="ECO:0000256" key="3">
    <source>
        <dbReference type="ARBA" id="ARBA00022450"/>
    </source>
</evidence>
<dbReference type="CDD" id="cd02142">
    <property type="entry name" value="McbC_SagB-like_oxidoreductase"/>
    <property type="match status" value="1"/>
</dbReference>
<proteinExistence type="predicted"/>
<dbReference type="GO" id="GO:0005737">
    <property type="term" value="C:cytoplasm"/>
    <property type="evidence" value="ECO:0007669"/>
    <property type="project" value="TreeGrafter"/>
</dbReference>
<dbReference type="CDD" id="cd19535">
    <property type="entry name" value="Cyc_NRPS"/>
    <property type="match status" value="1"/>
</dbReference>
<dbReference type="Gene3D" id="1.10.1200.10">
    <property type="entry name" value="ACP-like"/>
    <property type="match status" value="1"/>
</dbReference>
<dbReference type="PROSITE" id="PS00455">
    <property type="entry name" value="AMP_BINDING"/>
    <property type="match status" value="1"/>
</dbReference>
<dbReference type="InterPro" id="IPR001242">
    <property type="entry name" value="Condensation_dom"/>
</dbReference>
<dbReference type="Pfam" id="PF00501">
    <property type="entry name" value="AMP-binding"/>
    <property type="match status" value="1"/>
</dbReference>
<dbReference type="InterPro" id="IPR020806">
    <property type="entry name" value="PKS_PP-bd"/>
</dbReference>
<dbReference type="GO" id="GO:0016874">
    <property type="term" value="F:ligase activity"/>
    <property type="evidence" value="ECO:0007669"/>
    <property type="project" value="UniProtKB-KW"/>
</dbReference>
<dbReference type="InterPro" id="IPR044894">
    <property type="entry name" value="TubC_N_sf"/>
</dbReference>
<dbReference type="InterPro" id="IPR036736">
    <property type="entry name" value="ACP-like_sf"/>
</dbReference>
<dbReference type="SUPFAM" id="SSF47336">
    <property type="entry name" value="ACP-like"/>
    <property type="match status" value="1"/>
</dbReference>
<dbReference type="EMBL" id="CAADEX010000080">
    <property type="protein sequence ID" value="VFJ59089.1"/>
    <property type="molecule type" value="Genomic_DNA"/>
</dbReference>
<dbReference type="NCBIfam" id="TIGR01733">
    <property type="entry name" value="AA-adenyl-dom"/>
    <property type="match status" value="1"/>
</dbReference>
<dbReference type="SMART" id="SM00823">
    <property type="entry name" value="PKS_PP"/>
    <property type="match status" value="1"/>
</dbReference>
<dbReference type="Gene3D" id="2.30.38.10">
    <property type="entry name" value="Luciferase, Domain 3"/>
    <property type="match status" value="1"/>
</dbReference>
<accession>A0A450SY41</accession>
<dbReference type="InterPro" id="IPR000873">
    <property type="entry name" value="AMP-dep_synth/lig_dom"/>
</dbReference>
<dbReference type="Pfam" id="PF00668">
    <property type="entry name" value="Condensation"/>
    <property type="match status" value="1"/>
</dbReference>
<dbReference type="FunFam" id="3.30.559.30:FF:000006">
    <property type="entry name" value="Yersiniabactin polyketide/non-ribosomal peptide synthetase"/>
    <property type="match status" value="1"/>
</dbReference>
<dbReference type="InterPro" id="IPR025110">
    <property type="entry name" value="AMP-bd_C"/>
</dbReference>
<protein>
    <submittedName>
        <fullName evidence="7">Amino acid adenylation domain-containing protein</fullName>
    </submittedName>
</protein>
<evidence type="ECO:0000259" key="6">
    <source>
        <dbReference type="PROSITE" id="PS50075"/>
    </source>
</evidence>
<dbReference type="SUPFAM" id="SSF56801">
    <property type="entry name" value="Acetyl-CoA synthetase-like"/>
    <property type="match status" value="1"/>
</dbReference>
<dbReference type="InterPro" id="IPR029479">
    <property type="entry name" value="Nitroreductase"/>
</dbReference>
<feature type="domain" description="Carrier" evidence="6">
    <location>
        <begin position="1300"/>
        <end position="1374"/>
    </location>
</feature>
<dbReference type="InterPro" id="IPR010071">
    <property type="entry name" value="AA_adenyl_dom"/>
</dbReference>
<dbReference type="FunFam" id="3.40.50.12780:FF:000012">
    <property type="entry name" value="Non-ribosomal peptide synthetase"/>
    <property type="match status" value="1"/>
</dbReference>
<dbReference type="Gene3D" id="3.40.50.980">
    <property type="match status" value="2"/>
</dbReference>
<keyword evidence="3" id="KW-0596">Phosphopantetheine</keyword>
<dbReference type="InterPro" id="IPR057737">
    <property type="entry name" value="Condensation_MtbB-like"/>
</dbReference>
<comment type="cofactor">
    <cofactor evidence="1">
        <name>pantetheine 4'-phosphate</name>
        <dbReference type="ChEBI" id="CHEBI:47942"/>
    </cofactor>
</comment>
<dbReference type="GO" id="GO:0043041">
    <property type="term" value="P:amino acid activation for nonribosomal peptide biosynthetic process"/>
    <property type="evidence" value="ECO:0007669"/>
    <property type="project" value="TreeGrafter"/>
</dbReference>
<dbReference type="InterPro" id="IPR000415">
    <property type="entry name" value="Nitroreductase-like"/>
</dbReference>
<dbReference type="FunFam" id="3.30.559.10:FF:000023">
    <property type="entry name" value="Non-ribosomal peptide synthetase"/>
    <property type="match status" value="1"/>
</dbReference>
<dbReference type="GO" id="GO:0044550">
    <property type="term" value="P:secondary metabolite biosynthetic process"/>
    <property type="evidence" value="ECO:0007669"/>
    <property type="project" value="TreeGrafter"/>
</dbReference>
<dbReference type="InterPro" id="IPR009081">
    <property type="entry name" value="PP-bd_ACP"/>
</dbReference>
<dbReference type="Gene3D" id="3.30.300.30">
    <property type="match status" value="2"/>
</dbReference>
<evidence type="ECO:0000256" key="1">
    <source>
        <dbReference type="ARBA" id="ARBA00001957"/>
    </source>
</evidence>
<dbReference type="Pfam" id="PF13193">
    <property type="entry name" value="AMP-binding_C"/>
    <property type="match status" value="1"/>
</dbReference>
<dbReference type="InterPro" id="IPR045851">
    <property type="entry name" value="AMP-bd_C_sf"/>
</dbReference>
<dbReference type="FunFam" id="3.40.50.980:FF:000001">
    <property type="entry name" value="Non-ribosomal peptide synthetase"/>
    <property type="match status" value="1"/>
</dbReference>
<dbReference type="CDD" id="cd12114">
    <property type="entry name" value="A_NRPS_TlmIV_like"/>
    <property type="match status" value="1"/>
</dbReference>
<dbReference type="FunFam" id="2.30.38.10:FF:000001">
    <property type="entry name" value="Non-ribosomal peptide synthetase PvdI"/>
    <property type="match status" value="1"/>
</dbReference>